<dbReference type="PROSITE" id="PS50076">
    <property type="entry name" value="DNAJ_2"/>
    <property type="match status" value="1"/>
</dbReference>
<gene>
    <name evidence="3" type="ORF">TrST_g2563</name>
</gene>
<comment type="caution">
    <text evidence="3">The sequence shown here is derived from an EMBL/GenBank/DDBJ whole genome shotgun (WGS) entry which is preliminary data.</text>
</comment>
<dbReference type="OrthoDB" id="10250354at2759"/>
<feature type="transmembrane region" description="Helical" evidence="1">
    <location>
        <begin position="27"/>
        <end position="48"/>
    </location>
</feature>
<dbReference type="InterPro" id="IPR052423">
    <property type="entry name" value="EMIR"/>
</dbReference>
<reference evidence="4" key="1">
    <citation type="journal article" date="2023" name="Commun. Biol.">
        <title>Genome analysis of Parmales, the sister group of diatoms, reveals the evolutionary specialization of diatoms from phago-mixotrophs to photoautotrophs.</title>
        <authorList>
            <person name="Ban H."/>
            <person name="Sato S."/>
            <person name="Yoshikawa S."/>
            <person name="Yamada K."/>
            <person name="Nakamura Y."/>
            <person name="Ichinomiya M."/>
            <person name="Sato N."/>
            <person name="Blanc-Mathieu R."/>
            <person name="Endo H."/>
            <person name="Kuwata A."/>
            <person name="Ogata H."/>
        </authorList>
    </citation>
    <scope>NUCLEOTIDE SEQUENCE [LARGE SCALE GENOMIC DNA]</scope>
    <source>
        <strain evidence="4">NIES 3701</strain>
    </source>
</reference>
<evidence type="ECO:0000259" key="2">
    <source>
        <dbReference type="PROSITE" id="PS50076"/>
    </source>
</evidence>
<dbReference type="Pfam" id="PF00226">
    <property type="entry name" value="DnaJ"/>
    <property type="match status" value="1"/>
</dbReference>
<feature type="transmembrane region" description="Helical" evidence="1">
    <location>
        <begin position="55"/>
        <end position="78"/>
    </location>
</feature>
<dbReference type="PANTHER" id="PTHR44094">
    <property type="entry name" value="DNAJ HEAT SHOCK N-TERMINAL DOMAIN-CONTAINING PROTEIN"/>
    <property type="match status" value="1"/>
</dbReference>
<dbReference type="SMART" id="SM00271">
    <property type="entry name" value="DnaJ"/>
    <property type="match status" value="1"/>
</dbReference>
<accession>A0A9W7ALH2</accession>
<sequence length="524" mass="56434">MNSQPAFKTSSAPKDFTSGISSGLNQAVSGVAMGSAVVIGLPIAGSAIGAKNGGVLGAVFGLAGGAVLGGIGAAGIVVGSTVAGVAQIVQGTINAPAAAIQPRRGKRWCARTGKWVLENLELEETPDDDEDIIHKKSKVEKGPSEPRKTNTNVVDTSYYDALNVEPDASYSVIRKNYYRIAKETHPDRAGNDPDKAKIFKEAAEAFQVLGDTELRSKFDKEGQAGLSADRTETTNASNVDPTLLFSYLFGSDQFTSYIGRLALATAAIIDENSLSPSDANELQRRRCARLAKLLASKIDEYLDSGESKCDWQIEGLRLAETSYGRQLLFVIGNAYSLTATQFLGAFDSGIGAPSIQAWVKSWRSEHDSRSIERKANLSSLNSAFKSAKVSAKGEAEKANAKDDHARKDVDDKMKSEALPHVVNIFWSTTVCDITATLHEVCEKILFDHSVDVTRRKDRAKALISLADVFTNTVITGSPNSTDNEMGWPDFSKAEVQFQEATLQAQLETIRRAEERTNRASTGID</sequence>
<keyword evidence="1" id="KW-0472">Membrane</keyword>
<name>A0A9W7ALH2_9STRA</name>
<dbReference type="SUPFAM" id="SSF46565">
    <property type="entry name" value="Chaperone J-domain"/>
    <property type="match status" value="1"/>
</dbReference>
<dbReference type="PRINTS" id="PR00625">
    <property type="entry name" value="JDOMAIN"/>
</dbReference>
<evidence type="ECO:0000256" key="1">
    <source>
        <dbReference type="SAM" id="Phobius"/>
    </source>
</evidence>
<evidence type="ECO:0000313" key="4">
    <source>
        <dbReference type="Proteomes" id="UP001165085"/>
    </source>
</evidence>
<protein>
    <recommendedName>
        <fullName evidence="2">J domain-containing protein</fullName>
    </recommendedName>
</protein>
<dbReference type="Proteomes" id="UP001165085">
    <property type="component" value="Unassembled WGS sequence"/>
</dbReference>
<organism evidence="3 4">
    <name type="scientific">Triparma strigata</name>
    <dbReference type="NCBI Taxonomy" id="1606541"/>
    <lineage>
        <taxon>Eukaryota</taxon>
        <taxon>Sar</taxon>
        <taxon>Stramenopiles</taxon>
        <taxon>Ochrophyta</taxon>
        <taxon>Bolidophyceae</taxon>
        <taxon>Parmales</taxon>
        <taxon>Triparmaceae</taxon>
        <taxon>Triparma</taxon>
    </lineage>
</organism>
<dbReference type="EMBL" id="BRXY01000153">
    <property type="protein sequence ID" value="GMH72060.1"/>
    <property type="molecule type" value="Genomic_DNA"/>
</dbReference>
<keyword evidence="1" id="KW-0812">Transmembrane</keyword>
<dbReference type="Gene3D" id="1.10.287.110">
    <property type="entry name" value="DnaJ domain"/>
    <property type="match status" value="1"/>
</dbReference>
<keyword evidence="1" id="KW-1133">Transmembrane helix</keyword>
<evidence type="ECO:0000313" key="3">
    <source>
        <dbReference type="EMBL" id="GMH72060.1"/>
    </source>
</evidence>
<dbReference type="Pfam" id="PF14308">
    <property type="entry name" value="DnaJ-X"/>
    <property type="match status" value="1"/>
</dbReference>
<proteinExistence type="predicted"/>
<dbReference type="InterPro" id="IPR001623">
    <property type="entry name" value="DnaJ_domain"/>
</dbReference>
<dbReference type="PROSITE" id="PS00636">
    <property type="entry name" value="DNAJ_1"/>
    <property type="match status" value="1"/>
</dbReference>
<dbReference type="CDD" id="cd06257">
    <property type="entry name" value="DnaJ"/>
    <property type="match status" value="1"/>
</dbReference>
<dbReference type="InterPro" id="IPR018253">
    <property type="entry name" value="DnaJ_domain_CS"/>
</dbReference>
<feature type="domain" description="J" evidence="2">
    <location>
        <begin position="157"/>
        <end position="222"/>
    </location>
</feature>
<dbReference type="PANTHER" id="PTHR44094:SF8">
    <property type="entry name" value="DNAJ HEAT SHOCK N-TERMINAL DOMAIN-CONTAINING PROTEIN-RELATED"/>
    <property type="match status" value="1"/>
</dbReference>
<dbReference type="InterPro" id="IPR036869">
    <property type="entry name" value="J_dom_sf"/>
</dbReference>
<dbReference type="AlphaFoldDB" id="A0A9W7ALH2"/>
<keyword evidence="4" id="KW-1185">Reference proteome</keyword>
<dbReference type="InterPro" id="IPR026894">
    <property type="entry name" value="DnaJ_X"/>
</dbReference>